<keyword evidence="1" id="KW-1133">Transmembrane helix</keyword>
<accession>A0A4R1FVP9</accession>
<keyword evidence="4" id="KW-1185">Reference proteome</keyword>
<dbReference type="Pfam" id="PF10571">
    <property type="entry name" value="UPF0547"/>
    <property type="match status" value="1"/>
</dbReference>
<protein>
    <submittedName>
        <fullName evidence="3">Uncharacterized protein UPF0547</fullName>
    </submittedName>
</protein>
<dbReference type="EMBL" id="SMFT01000003">
    <property type="protein sequence ID" value="TCJ97922.1"/>
    <property type="molecule type" value="Genomic_DNA"/>
</dbReference>
<evidence type="ECO:0000259" key="2">
    <source>
        <dbReference type="Pfam" id="PF10571"/>
    </source>
</evidence>
<sequence length="76" mass="8860">MALQACPECRKKISSSVASCPHCGFSFDSENIIKYQHLMEQRRLQNAEINKKSAKLHLIWLVIFAVILLFMGWWHN</sequence>
<keyword evidence="1" id="KW-0812">Transmembrane</keyword>
<feature type="domain" description="UPF0547" evidence="2">
    <location>
        <begin position="6"/>
        <end position="29"/>
    </location>
</feature>
<organism evidence="3 4">
    <name type="scientific">Volucribacter psittacicida</name>
    <dbReference type="NCBI Taxonomy" id="203482"/>
    <lineage>
        <taxon>Bacteria</taxon>
        <taxon>Pseudomonadati</taxon>
        <taxon>Pseudomonadota</taxon>
        <taxon>Gammaproteobacteria</taxon>
        <taxon>Pasteurellales</taxon>
        <taxon>Pasteurellaceae</taxon>
        <taxon>Volucribacter</taxon>
    </lineage>
</organism>
<feature type="transmembrane region" description="Helical" evidence="1">
    <location>
        <begin position="58"/>
        <end position="75"/>
    </location>
</feature>
<evidence type="ECO:0000313" key="4">
    <source>
        <dbReference type="Proteomes" id="UP000294702"/>
    </source>
</evidence>
<dbReference type="RefSeq" id="WP_132691084.1">
    <property type="nucleotide sequence ID" value="NZ_SMFT01000003.1"/>
</dbReference>
<dbReference type="OrthoDB" id="8685152at2"/>
<keyword evidence="1" id="KW-0472">Membrane</keyword>
<name>A0A4R1FVP9_9PAST</name>
<evidence type="ECO:0000313" key="3">
    <source>
        <dbReference type="EMBL" id="TCJ97922.1"/>
    </source>
</evidence>
<dbReference type="AlphaFoldDB" id="A0A4R1FVP9"/>
<evidence type="ECO:0000256" key="1">
    <source>
        <dbReference type="SAM" id="Phobius"/>
    </source>
</evidence>
<dbReference type="InterPro" id="IPR018886">
    <property type="entry name" value="UPF0547"/>
</dbReference>
<reference evidence="3 4" key="1">
    <citation type="submission" date="2019-03" db="EMBL/GenBank/DDBJ databases">
        <title>Genomic Encyclopedia of Type Strains, Phase IV (KMG-IV): sequencing the most valuable type-strain genomes for metagenomic binning, comparative biology and taxonomic classification.</title>
        <authorList>
            <person name="Goeker M."/>
        </authorList>
    </citation>
    <scope>NUCLEOTIDE SEQUENCE [LARGE SCALE GENOMIC DNA]</scope>
    <source>
        <strain evidence="3 4">DSM 15534</strain>
    </source>
</reference>
<proteinExistence type="predicted"/>
<comment type="caution">
    <text evidence="3">The sequence shown here is derived from an EMBL/GenBank/DDBJ whole genome shotgun (WGS) entry which is preliminary data.</text>
</comment>
<gene>
    <name evidence="3" type="ORF">EV694_1515</name>
</gene>
<dbReference type="Proteomes" id="UP000294702">
    <property type="component" value="Unassembled WGS sequence"/>
</dbReference>